<keyword evidence="3" id="KW-0132">Cell division</keyword>
<dbReference type="Proteomes" id="UP000663879">
    <property type="component" value="Unassembled WGS sequence"/>
</dbReference>
<dbReference type="AlphaFoldDB" id="A0A813X9W8"/>
<keyword evidence="2" id="KW-0158">Chromosome</keyword>
<organism evidence="9 10">
    <name type="scientific">Brachionus calyciflorus</name>
    <dbReference type="NCBI Taxonomy" id="104777"/>
    <lineage>
        <taxon>Eukaryota</taxon>
        <taxon>Metazoa</taxon>
        <taxon>Spiralia</taxon>
        <taxon>Gnathifera</taxon>
        <taxon>Rotifera</taxon>
        <taxon>Eurotatoria</taxon>
        <taxon>Monogononta</taxon>
        <taxon>Pseudotrocha</taxon>
        <taxon>Ploima</taxon>
        <taxon>Brachionidae</taxon>
        <taxon>Brachionus</taxon>
    </lineage>
</organism>
<evidence type="ECO:0000256" key="7">
    <source>
        <dbReference type="SAM" id="MobiDB-lite"/>
    </source>
</evidence>
<comment type="caution">
    <text evidence="9">The sequence shown here is derived from an EMBL/GenBank/DDBJ whole genome shotgun (WGS) entry which is preliminary data.</text>
</comment>
<evidence type="ECO:0000259" key="8">
    <source>
        <dbReference type="Pfam" id="PF12719"/>
    </source>
</evidence>
<feature type="region of interest" description="Disordered" evidence="7">
    <location>
        <begin position="962"/>
        <end position="990"/>
    </location>
</feature>
<evidence type="ECO:0000313" key="9">
    <source>
        <dbReference type="EMBL" id="CAF0869959.1"/>
    </source>
</evidence>
<dbReference type="EMBL" id="CAJNOC010001501">
    <property type="protein sequence ID" value="CAF0869959.1"/>
    <property type="molecule type" value="Genomic_DNA"/>
</dbReference>
<evidence type="ECO:0000256" key="3">
    <source>
        <dbReference type="ARBA" id="ARBA00022618"/>
    </source>
</evidence>
<sequence length="990" mass="115870">MEFNPKKSVCLTMSSSKIISLEKFVINGVQLLNVDEKWKKVERSFYSLYGLGCKPKFLNPYLIGFLFKQYCQSIFRHVLDNILIPSSILNELETRQNFLLKRIIGLKKFTHISPLYEALKIESSKLYETFSLKPRFFSSKMNPIQAKIVEIFNESQEPCYDIDGGIQQLKQILTKISTSEPTEHDILSNFINTMIHCIEVVLSSSETYRSHLVTEFLIQILIQFSNNPTEILIQNKILLYLISINRANSDTVRSRLFEILKKYLDTLNLASNGELDEKIFSKFQQICLEGTRDSNLSAQKNAIKAAFQLQVPSEKNCKIINGFLSLLEHDSNTEIRLLVLNSIAINNLTFNFIKNYLIYDSVEEMRQKALEIIEKKVPNKFFDSNFKQKIINCLIRNKDEELLVKFIKKWVNLDANSEACLEILKFLNDLELEKIWFTDMGYDYLVYIEEKNFFVLKLLLNEILQDGYDDFLSKLKDLIQVDKLLENFNLVFMIRAFLKFHQDAFMIGFLTSYSKLVYKMIVPKINKMNTLNLYNLIELLCSLELDKFKILKDIIYFSNCTSSNFECVYESLLKKFDTKTKLNLIWNMYKDLFEKQFEKKELKKILSVLSLVLSTMTNDEYKNANMLDLNLDLNDRLNDLDMNIDLNQNIIEYLVENLIIKHFSNLDPKVRSLAARALGHASLLSIDIAANYFDIFNKMIYLDYSEPVSEATKSLVNIILSFSDKIGLSSEFLFIAFERLENQLDCTDSQCKYLACEGFCKLLLNNIPIPNKPIILSKLVLIYFRSDQDNDSTSLKLKACLGEFFQQFKNDELYNGYHNYQNSILLSKTIKTVLRFLIKKNLPISVLKQACKFYYYLTSECKNARLVIINIILEEIFSISANYYLTQKLIEALVEFNIHERDIDLEKKCGTSVKYINQAFDQLQKLFERFKDEKWVMARENEVRNLIFTIRMFKNRFNIQTKRKSSEKNQANKENLPNKSLTLPKRFKNN</sequence>
<proteinExistence type="predicted"/>
<dbReference type="GO" id="GO:0000793">
    <property type="term" value="C:condensed chromosome"/>
    <property type="evidence" value="ECO:0007669"/>
    <property type="project" value="TreeGrafter"/>
</dbReference>
<evidence type="ECO:0000256" key="4">
    <source>
        <dbReference type="ARBA" id="ARBA00022776"/>
    </source>
</evidence>
<dbReference type="PANTHER" id="PTHR14418:SF5">
    <property type="entry name" value="CONDENSIN COMPLEX SUBUNIT 3"/>
    <property type="match status" value="1"/>
</dbReference>
<dbReference type="PANTHER" id="PTHR14418">
    <property type="entry name" value="CONDENSIN COMPLEX SUBUNIT 3-RELATED"/>
    <property type="match status" value="1"/>
</dbReference>
<dbReference type="InterPro" id="IPR025977">
    <property type="entry name" value="Cnd3_C"/>
</dbReference>
<dbReference type="Pfam" id="PF12719">
    <property type="entry name" value="Cnd3"/>
    <property type="match status" value="1"/>
</dbReference>
<keyword evidence="5" id="KW-0226">DNA condensation</keyword>
<feature type="compositionally biased region" description="Polar residues" evidence="7">
    <location>
        <begin position="972"/>
        <end position="981"/>
    </location>
</feature>
<evidence type="ECO:0000256" key="1">
    <source>
        <dbReference type="ARBA" id="ARBA00004286"/>
    </source>
</evidence>
<dbReference type="OrthoDB" id="27187at2759"/>
<dbReference type="GO" id="GO:0007076">
    <property type="term" value="P:mitotic chromosome condensation"/>
    <property type="evidence" value="ECO:0007669"/>
    <property type="project" value="InterPro"/>
</dbReference>
<keyword evidence="6" id="KW-0131">Cell cycle</keyword>
<evidence type="ECO:0000313" key="10">
    <source>
        <dbReference type="Proteomes" id="UP000663879"/>
    </source>
</evidence>
<accession>A0A813X9W8</accession>
<dbReference type="GO" id="GO:0051301">
    <property type="term" value="P:cell division"/>
    <property type="evidence" value="ECO:0007669"/>
    <property type="project" value="UniProtKB-KW"/>
</dbReference>
<evidence type="ECO:0000256" key="2">
    <source>
        <dbReference type="ARBA" id="ARBA00022454"/>
    </source>
</evidence>
<reference evidence="9" key="1">
    <citation type="submission" date="2021-02" db="EMBL/GenBank/DDBJ databases">
        <authorList>
            <person name="Nowell W R."/>
        </authorList>
    </citation>
    <scope>NUCLEOTIDE SEQUENCE</scope>
    <source>
        <strain evidence="9">Ploen Becks lab</strain>
    </source>
</reference>
<feature type="domain" description="Nuclear condensin complex subunit 3 C-terminal" evidence="8">
    <location>
        <begin position="650"/>
        <end position="809"/>
    </location>
</feature>
<protein>
    <recommendedName>
        <fullName evidence="8">Nuclear condensin complex subunit 3 C-terminal domain-containing protein</fullName>
    </recommendedName>
</protein>
<dbReference type="GO" id="GO:0000796">
    <property type="term" value="C:condensin complex"/>
    <property type="evidence" value="ECO:0007669"/>
    <property type="project" value="InterPro"/>
</dbReference>
<evidence type="ECO:0000256" key="5">
    <source>
        <dbReference type="ARBA" id="ARBA00023067"/>
    </source>
</evidence>
<comment type="subcellular location">
    <subcellularLocation>
        <location evidence="1">Chromosome</location>
    </subcellularLocation>
</comment>
<keyword evidence="4" id="KW-0498">Mitosis</keyword>
<name>A0A813X9W8_9BILA</name>
<gene>
    <name evidence="9" type="ORF">OXX778_LOCUS9881</name>
</gene>
<dbReference type="SUPFAM" id="SSF48371">
    <property type="entry name" value="ARM repeat"/>
    <property type="match status" value="1"/>
</dbReference>
<evidence type="ECO:0000256" key="6">
    <source>
        <dbReference type="ARBA" id="ARBA00023306"/>
    </source>
</evidence>
<keyword evidence="10" id="KW-1185">Reference proteome</keyword>
<dbReference type="InterPro" id="IPR027165">
    <property type="entry name" value="CND3"/>
</dbReference>
<dbReference type="InterPro" id="IPR016024">
    <property type="entry name" value="ARM-type_fold"/>
</dbReference>